<proteinExistence type="inferred from homology"/>
<evidence type="ECO:0000313" key="3">
    <source>
        <dbReference type="EMBL" id="KAI4534449.1"/>
    </source>
</evidence>
<evidence type="ECO:0000256" key="2">
    <source>
        <dbReference type="SAM" id="SignalP"/>
    </source>
</evidence>
<comment type="caution">
    <text evidence="3">The sequence shown here is derived from an EMBL/GenBank/DDBJ whole genome shotgun (WGS) entry which is preliminary data.</text>
</comment>
<reference evidence="3" key="1">
    <citation type="submission" date="2022-03" db="EMBL/GenBank/DDBJ databases">
        <title>Genomic analyses of argali, domestic sheep and their hybrids provide insights into chromosomal evolution, heterosis and genetic basis of agronomic traits.</title>
        <authorList>
            <person name="Li M."/>
        </authorList>
    </citation>
    <scope>NUCLEOTIDE SEQUENCE</scope>
    <source>
        <strain evidence="3">CAU-MHL-2022a</strain>
        <tissue evidence="3">Skin</tissue>
    </source>
</reference>
<sequence>MKGALLVLALLVTRELTFETREAEACPIFYGVLTTVSLALPPLFLNETLDLVEATDAEKVALEKTKDCFTENGLANRLNHLRITVIYCPLTLTLRTRMRSAVCHMALPFYKKTTWKKDCVDYWKLQSHVSGLSIPKPYVIALLEDGKEPWMVEEKLSKDMFSDCKSRWENKELSVKEDIYDEDLPQMLDRYSFYKRDGFKYSKWNSLTGSTISYLVTGEVIQISDWDFTDNIASKRQLNAVYVSGFTLWHLIVIATSRPSQMAFQSKGFCYLLQAFLFPPCVLLCSHSVINYGSGVTSFTSEVPDRLQQGVPLPIGSDFTSLSITAFAVALPADEELANWASEPTFDSDEIGNMEIPVQVQNLTSTAAQVRSAAGVQTQTCLRAGRNRKIRSGQRPFILRPASVPRFAGP</sequence>
<protein>
    <submittedName>
        <fullName evidence="3">Uncharacterized protein</fullName>
    </submittedName>
</protein>
<organism evidence="3 4">
    <name type="scientific">Ovis ammon polii</name>
    <dbReference type="NCBI Taxonomy" id="230172"/>
    <lineage>
        <taxon>Eukaryota</taxon>
        <taxon>Metazoa</taxon>
        <taxon>Chordata</taxon>
        <taxon>Craniata</taxon>
        <taxon>Vertebrata</taxon>
        <taxon>Euteleostomi</taxon>
        <taxon>Mammalia</taxon>
        <taxon>Eutheria</taxon>
        <taxon>Laurasiatheria</taxon>
        <taxon>Artiodactyla</taxon>
        <taxon>Ruminantia</taxon>
        <taxon>Pecora</taxon>
        <taxon>Bovidae</taxon>
        <taxon>Caprinae</taxon>
        <taxon>Ovis</taxon>
    </lineage>
</organism>
<dbReference type="AlphaFoldDB" id="A0AAD4TXY5"/>
<gene>
    <name evidence="3" type="ORF">MG293_015309</name>
</gene>
<feature type="chain" id="PRO_5042205600" evidence="2">
    <location>
        <begin position="26"/>
        <end position="410"/>
    </location>
</feature>
<dbReference type="InterPro" id="IPR053723">
    <property type="entry name" value="Secretoglobin_Domain_sf"/>
</dbReference>
<dbReference type="EMBL" id="JAKZEL010000019">
    <property type="protein sequence ID" value="KAI4534449.1"/>
    <property type="molecule type" value="Genomic_DNA"/>
</dbReference>
<evidence type="ECO:0000313" key="4">
    <source>
        <dbReference type="Proteomes" id="UP001214576"/>
    </source>
</evidence>
<name>A0AAD4TXY5_OVIAM</name>
<keyword evidence="2" id="KW-0732">Signal</keyword>
<dbReference type="PANTHER" id="PTHR31708:SF0">
    <property type="entry name" value="ABPBG26-RELATED"/>
    <property type="match status" value="1"/>
</dbReference>
<accession>A0AAD4TXY5</accession>
<comment type="similarity">
    <text evidence="1">Belongs to the secretoglobin family.</text>
</comment>
<dbReference type="Pfam" id="PF09252">
    <property type="entry name" value="Feld-I_B"/>
    <property type="match status" value="1"/>
</dbReference>
<dbReference type="GO" id="GO:0005615">
    <property type="term" value="C:extracellular space"/>
    <property type="evidence" value="ECO:0007669"/>
    <property type="project" value="InterPro"/>
</dbReference>
<dbReference type="Gene3D" id="1.20.920.50">
    <property type="match status" value="1"/>
</dbReference>
<dbReference type="PANTHER" id="PTHR31708">
    <property type="entry name" value="ABPBG26-RELATED"/>
    <property type="match status" value="1"/>
</dbReference>
<dbReference type="InterPro" id="IPR015332">
    <property type="entry name" value="CH2-like"/>
</dbReference>
<dbReference type="Proteomes" id="UP001214576">
    <property type="component" value="Unassembled WGS sequence"/>
</dbReference>
<dbReference type="SUPFAM" id="SSF48201">
    <property type="entry name" value="Uteroglobin-like"/>
    <property type="match status" value="1"/>
</dbReference>
<evidence type="ECO:0000256" key="1">
    <source>
        <dbReference type="ARBA" id="ARBA00008650"/>
    </source>
</evidence>
<feature type="signal peptide" evidence="2">
    <location>
        <begin position="1"/>
        <end position="25"/>
    </location>
</feature>
<keyword evidence="4" id="KW-1185">Reference proteome</keyword>
<dbReference type="InterPro" id="IPR035960">
    <property type="entry name" value="Secretoglobin_sf"/>
</dbReference>